<dbReference type="Pfam" id="PF08448">
    <property type="entry name" value="PAS_4"/>
    <property type="match status" value="1"/>
</dbReference>
<evidence type="ECO:0000313" key="10">
    <source>
        <dbReference type="EMBL" id="SDY04849.1"/>
    </source>
</evidence>
<evidence type="ECO:0000256" key="3">
    <source>
        <dbReference type="ARBA" id="ARBA00022553"/>
    </source>
</evidence>
<dbReference type="PRINTS" id="PR00344">
    <property type="entry name" value="BCTRLSENSOR"/>
</dbReference>
<dbReference type="AlphaFoldDB" id="A0A1H3GR88"/>
<dbReference type="RefSeq" id="WP_091334048.1">
    <property type="nucleotide sequence ID" value="NZ_FNOW01000026.1"/>
</dbReference>
<evidence type="ECO:0000256" key="8">
    <source>
        <dbReference type="ARBA" id="ARBA00023012"/>
    </source>
</evidence>
<dbReference type="InterPro" id="IPR005467">
    <property type="entry name" value="His_kinase_dom"/>
</dbReference>
<evidence type="ECO:0000256" key="4">
    <source>
        <dbReference type="ARBA" id="ARBA00022679"/>
    </source>
</evidence>
<dbReference type="GO" id="GO:0030295">
    <property type="term" value="F:protein kinase activator activity"/>
    <property type="evidence" value="ECO:0007669"/>
    <property type="project" value="TreeGrafter"/>
</dbReference>
<evidence type="ECO:0000256" key="6">
    <source>
        <dbReference type="ARBA" id="ARBA00022777"/>
    </source>
</evidence>
<accession>A0A1H3GR88</accession>
<dbReference type="GO" id="GO:0000156">
    <property type="term" value="F:phosphorelay response regulator activity"/>
    <property type="evidence" value="ECO:0007669"/>
    <property type="project" value="TreeGrafter"/>
</dbReference>
<evidence type="ECO:0000313" key="11">
    <source>
        <dbReference type="Proteomes" id="UP000198672"/>
    </source>
</evidence>
<organism evidence="10 11">
    <name type="scientific">Allochromatium warmingii</name>
    <name type="common">Chromatium warmingii</name>
    <dbReference type="NCBI Taxonomy" id="61595"/>
    <lineage>
        <taxon>Bacteria</taxon>
        <taxon>Pseudomonadati</taxon>
        <taxon>Pseudomonadota</taxon>
        <taxon>Gammaproteobacteria</taxon>
        <taxon>Chromatiales</taxon>
        <taxon>Chromatiaceae</taxon>
        <taxon>Allochromatium</taxon>
    </lineage>
</organism>
<dbReference type="InterPro" id="IPR036097">
    <property type="entry name" value="HisK_dim/P_sf"/>
</dbReference>
<dbReference type="CDD" id="cd00082">
    <property type="entry name" value="HisKA"/>
    <property type="match status" value="1"/>
</dbReference>
<name>A0A1H3GR88_ALLWA</name>
<dbReference type="SUPFAM" id="SSF55874">
    <property type="entry name" value="ATPase domain of HSP90 chaperone/DNA topoisomerase II/histidine kinase"/>
    <property type="match status" value="1"/>
</dbReference>
<dbReference type="Gene3D" id="1.10.287.130">
    <property type="match status" value="1"/>
</dbReference>
<keyword evidence="5" id="KW-0547">Nucleotide-binding</keyword>
<dbReference type="PROSITE" id="PS50109">
    <property type="entry name" value="HIS_KIN"/>
    <property type="match status" value="1"/>
</dbReference>
<dbReference type="GO" id="GO:0000155">
    <property type="term" value="F:phosphorelay sensor kinase activity"/>
    <property type="evidence" value="ECO:0007669"/>
    <property type="project" value="InterPro"/>
</dbReference>
<dbReference type="InterPro" id="IPR036890">
    <property type="entry name" value="HATPase_C_sf"/>
</dbReference>
<reference evidence="11" key="1">
    <citation type="submission" date="2016-10" db="EMBL/GenBank/DDBJ databases">
        <authorList>
            <person name="Varghese N."/>
            <person name="Submissions S."/>
        </authorList>
    </citation>
    <scope>NUCLEOTIDE SEQUENCE [LARGE SCALE GENOMIC DNA]</scope>
    <source>
        <strain evidence="11">DSM 173</strain>
    </source>
</reference>
<dbReference type="SUPFAM" id="SSF55785">
    <property type="entry name" value="PYP-like sensor domain (PAS domain)"/>
    <property type="match status" value="1"/>
</dbReference>
<keyword evidence="8" id="KW-0902">Two-component regulatory system</keyword>
<dbReference type="Pfam" id="PF02518">
    <property type="entry name" value="HATPase_c"/>
    <property type="match status" value="1"/>
</dbReference>
<evidence type="ECO:0000256" key="2">
    <source>
        <dbReference type="ARBA" id="ARBA00012438"/>
    </source>
</evidence>
<dbReference type="InterPro" id="IPR050351">
    <property type="entry name" value="BphY/WalK/GraS-like"/>
</dbReference>
<gene>
    <name evidence="10" type="ORF">SAMN05421644_12611</name>
</gene>
<keyword evidence="11" id="KW-1185">Reference proteome</keyword>
<dbReference type="Gene3D" id="3.30.565.10">
    <property type="entry name" value="Histidine kinase-like ATPase, C-terminal domain"/>
    <property type="match status" value="1"/>
</dbReference>
<evidence type="ECO:0000259" key="9">
    <source>
        <dbReference type="PROSITE" id="PS50109"/>
    </source>
</evidence>
<dbReference type="Gene3D" id="3.30.450.20">
    <property type="entry name" value="PAS domain"/>
    <property type="match status" value="1"/>
</dbReference>
<dbReference type="Proteomes" id="UP000198672">
    <property type="component" value="Unassembled WGS sequence"/>
</dbReference>
<keyword evidence="4" id="KW-0808">Transferase</keyword>
<dbReference type="PANTHER" id="PTHR42878:SF7">
    <property type="entry name" value="SENSOR HISTIDINE KINASE GLRK"/>
    <property type="match status" value="1"/>
</dbReference>
<sequence>MTASVPTLGRDHLHQSVLDALPSLIVVLDQQGRLIAVNRAWREFSAEQGGSDPPLPSAPNVLAAVRRSSDTPSSTVQAAVRGIEEVLQRRRALFTLEYACQTQTRRYWLLMRVFPLEGAAAGAVVAYLDITERRLAEEAARRARDALAQVARLNAVGVLASSLIHELLQPLSSASFYCSAARQLAIGPAADPERLVEVLQQIDDQVHRAGDIMERLRAFLRGRTMQRVRTAIEPILKRSLDLVQWFATDRQVKLELSVPEHLPEIEGDPVQIEQVLVNLICNAVQAIDTAHCTRREVMIEVLLGRGEIECRVSDTGPGLPPGRHAAIFDIFESNREAGLGLGLAISRAIAEDHGGRLWAEPAPRSGAVFHLTLPVPTALTASGRGA</sequence>
<dbReference type="OrthoDB" id="1931120at2"/>
<dbReference type="SMART" id="SM00388">
    <property type="entry name" value="HisKA"/>
    <property type="match status" value="1"/>
</dbReference>
<feature type="domain" description="Histidine kinase" evidence="9">
    <location>
        <begin position="162"/>
        <end position="377"/>
    </location>
</feature>
<dbReference type="InterPro" id="IPR004358">
    <property type="entry name" value="Sig_transdc_His_kin-like_C"/>
</dbReference>
<dbReference type="EC" id="2.7.13.3" evidence="2"/>
<proteinExistence type="predicted"/>
<evidence type="ECO:0000256" key="7">
    <source>
        <dbReference type="ARBA" id="ARBA00022840"/>
    </source>
</evidence>
<dbReference type="InterPro" id="IPR003594">
    <property type="entry name" value="HATPase_dom"/>
</dbReference>
<dbReference type="EMBL" id="FNOW01000026">
    <property type="protein sequence ID" value="SDY04849.1"/>
    <property type="molecule type" value="Genomic_DNA"/>
</dbReference>
<dbReference type="STRING" id="61595.SAMN05421644_12611"/>
<keyword evidence="6 10" id="KW-0418">Kinase</keyword>
<comment type="catalytic activity">
    <reaction evidence="1">
        <text>ATP + protein L-histidine = ADP + protein N-phospho-L-histidine.</text>
        <dbReference type="EC" id="2.7.13.3"/>
    </reaction>
</comment>
<dbReference type="SUPFAM" id="SSF47384">
    <property type="entry name" value="Homodimeric domain of signal transducing histidine kinase"/>
    <property type="match status" value="1"/>
</dbReference>
<evidence type="ECO:0000256" key="1">
    <source>
        <dbReference type="ARBA" id="ARBA00000085"/>
    </source>
</evidence>
<dbReference type="InterPro" id="IPR013656">
    <property type="entry name" value="PAS_4"/>
</dbReference>
<dbReference type="GO" id="GO:0007234">
    <property type="term" value="P:osmosensory signaling via phosphorelay pathway"/>
    <property type="evidence" value="ECO:0007669"/>
    <property type="project" value="TreeGrafter"/>
</dbReference>
<evidence type="ECO:0000256" key="5">
    <source>
        <dbReference type="ARBA" id="ARBA00022741"/>
    </source>
</evidence>
<dbReference type="SMART" id="SM00387">
    <property type="entry name" value="HATPase_c"/>
    <property type="match status" value="1"/>
</dbReference>
<protein>
    <recommendedName>
        <fullName evidence="2">histidine kinase</fullName>
        <ecNumber evidence="2">2.7.13.3</ecNumber>
    </recommendedName>
</protein>
<dbReference type="InterPro" id="IPR035965">
    <property type="entry name" value="PAS-like_dom_sf"/>
</dbReference>
<keyword evidence="7" id="KW-0067">ATP-binding</keyword>
<dbReference type="PANTHER" id="PTHR42878">
    <property type="entry name" value="TWO-COMPONENT HISTIDINE KINASE"/>
    <property type="match status" value="1"/>
</dbReference>
<keyword evidence="3" id="KW-0597">Phosphoprotein</keyword>
<dbReference type="GO" id="GO:0005524">
    <property type="term" value="F:ATP binding"/>
    <property type="evidence" value="ECO:0007669"/>
    <property type="project" value="UniProtKB-KW"/>
</dbReference>
<dbReference type="InterPro" id="IPR003661">
    <property type="entry name" value="HisK_dim/P_dom"/>
</dbReference>